<dbReference type="CDD" id="cd00085">
    <property type="entry name" value="HNHc"/>
    <property type="match status" value="1"/>
</dbReference>
<dbReference type="Proteomes" id="UP000030224">
    <property type="component" value="Segment"/>
</dbReference>
<dbReference type="InterPro" id="IPR003615">
    <property type="entry name" value="HNH_nuc"/>
</dbReference>
<evidence type="ECO:0000313" key="1">
    <source>
        <dbReference type="EMBL" id="CEF89426.1"/>
    </source>
</evidence>
<protein>
    <recommendedName>
        <fullName evidence="3">HNH endonuclease</fullName>
    </recommendedName>
</protein>
<gene>
    <name evidence="1" type="primary">ORF112</name>
</gene>
<name>A0A0A1IUW1_9CAUD</name>
<accession>A0A0A1IUW1</accession>
<proteinExistence type="predicted"/>
<organism evidence="1 2">
    <name type="scientific">Pseudomonas phage vB_PaeM_C2-10_Ab08</name>
    <dbReference type="NCBI Taxonomy" id="1548903"/>
    <lineage>
        <taxon>Viruses</taxon>
        <taxon>Duplodnaviria</taxon>
        <taxon>Heunggongvirae</taxon>
        <taxon>Uroviricota</taxon>
        <taxon>Caudoviricetes</taxon>
        <taxon>Vandenendeviridae</taxon>
        <taxon>Skurskavirinae</taxon>
        <taxon>Pakpunavirus</taxon>
        <taxon>Pakpunavirus CAb1</taxon>
    </lineage>
</organism>
<evidence type="ECO:0000313" key="2">
    <source>
        <dbReference type="Proteomes" id="UP000030224"/>
    </source>
</evidence>
<evidence type="ECO:0008006" key="3">
    <source>
        <dbReference type="Google" id="ProtNLM"/>
    </source>
</evidence>
<dbReference type="EMBL" id="LN610575">
    <property type="protein sequence ID" value="CEF89426.1"/>
    <property type="molecule type" value="Genomic_DNA"/>
</dbReference>
<reference evidence="1 2" key="1">
    <citation type="journal article" date="2015" name="PLoS ONE">
        <title>Investigation of a Large Collection of Pseudomonas aeruginosa Bacteriophages Collected from a Single Environmental Source in Abidjan, Cote d'Ivoire.</title>
        <authorList>
            <person name="Essoh C."/>
            <person name="Latino L."/>
            <person name="Midoux C."/>
            <person name="Blouin Y."/>
            <person name="Loukou G."/>
            <person name="Nguetta S.P."/>
            <person name="Lathro S."/>
            <person name="Cablanmian A."/>
            <person name="Kouassi A.K."/>
            <person name="Vergnaud G."/>
            <person name="Pourcel C."/>
        </authorList>
    </citation>
    <scope>NUCLEOTIDE SEQUENCE [LARGE SCALE GENOMIC DNA]</scope>
    <source>
        <strain evidence="1">Ab08</strain>
    </source>
</reference>
<sequence length="187" mass="21508">MSVRARPWEDFPGIWKTEAAFLSWVRGGIRRYLWSKNPVKLEFAKSRRIKIANTNEKSKLRNPTVWGYVCEQCGKETPQANVEIDHKTGEFSLKRVEDIQSFVEGVVFVRMEDLAVLCKPCHEIKTYAERYGLTLEEADIVKQAIAIQKQKGYDKVFLQEVGIKPASNAELRKEQIIGYLRSKKEGG</sequence>